<reference evidence="6" key="1">
    <citation type="journal article" date="2021" name="PeerJ">
        <title>Extensive microbial diversity within the chicken gut microbiome revealed by metagenomics and culture.</title>
        <authorList>
            <person name="Gilroy R."/>
            <person name="Ravi A."/>
            <person name="Getino M."/>
            <person name="Pursley I."/>
            <person name="Horton D.L."/>
            <person name="Alikhan N.F."/>
            <person name="Baker D."/>
            <person name="Gharbi K."/>
            <person name="Hall N."/>
            <person name="Watson M."/>
            <person name="Adriaenssens E.M."/>
            <person name="Foster-Nyarko E."/>
            <person name="Jarju S."/>
            <person name="Secka A."/>
            <person name="Antonio M."/>
            <person name="Oren A."/>
            <person name="Chaudhuri R.R."/>
            <person name="La Ragione R."/>
            <person name="Hildebrand F."/>
            <person name="Pallen M.J."/>
        </authorList>
    </citation>
    <scope>NUCLEOTIDE SEQUENCE</scope>
    <source>
        <strain evidence="6">CHK188-4685</strain>
    </source>
</reference>
<dbReference type="GO" id="GO:0046872">
    <property type="term" value="F:metal ion binding"/>
    <property type="evidence" value="ECO:0007669"/>
    <property type="project" value="UniProtKB-KW"/>
</dbReference>
<evidence type="ECO:0000256" key="3">
    <source>
        <dbReference type="PIRSR" id="PIRSR000112-1"/>
    </source>
</evidence>
<keyword evidence="1 3" id="KW-0479">Metal-binding</keyword>
<evidence type="ECO:0000313" key="7">
    <source>
        <dbReference type="Proteomes" id="UP000886804"/>
    </source>
</evidence>
<dbReference type="Gene3D" id="3.40.50.1970">
    <property type="match status" value="1"/>
</dbReference>
<dbReference type="SUPFAM" id="SSF56796">
    <property type="entry name" value="Dehydroquinate synthase-like"/>
    <property type="match status" value="1"/>
</dbReference>
<sequence length="362" mass="40034">MKHYSIFLPSYTIGTDAYEQMGAICRPYGTRAVVIGGTRAMEAAREELTAAAAKGGIRILDFVWFGGECSFQNVEALENNEKVQEAELLFAVGGGKATDTVKALGEKTGKTVFAFPTIASNCSPCTSVSIMYNEDGSFLRPWFFQKPPAHTFIHLGIISRAPKIYMWAGIGDTYAKYFEATVSSRGERLSHYVGLGVTISSMCLTPLLEYGAQALRDNEQQKVSPALEQTVLAIIVTTALTSILVTQDRIIDYNTGLAHAIYYALTSFPQIEKDHLHGEVVGYGTLILLLADGQKEMFESLLRFNRETGLPASLKDMGISREELPKIIEKTLTMKDIDHNPYPVTKEMLEQAFEELERRGTE</sequence>
<evidence type="ECO:0000313" key="6">
    <source>
        <dbReference type="EMBL" id="HJB07119.1"/>
    </source>
</evidence>
<dbReference type="EMBL" id="DWYS01000056">
    <property type="protein sequence ID" value="HJB07119.1"/>
    <property type="molecule type" value="Genomic_DNA"/>
</dbReference>
<dbReference type="InterPro" id="IPR001670">
    <property type="entry name" value="ADH_Fe/GldA"/>
</dbReference>
<evidence type="ECO:0000259" key="5">
    <source>
        <dbReference type="Pfam" id="PF00465"/>
    </source>
</evidence>
<dbReference type="Gene3D" id="1.20.1090.10">
    <property type="entry name" value="Dehydroquinate synthase-like - alpha domain"/>
    <property type="match status" value="1"/>
</dbReference>
<protein>
    <submittedName>
        <fullName evidence="6">Iron-containing alcohol dehydrogenase family protein</fullName>
    </submittedName>
</protein>
<dbReference type="Pfam" id="PF00465">
    <property type="entry name" value="Fe-ADH"/>
    <property type="match status" value="1"/>
</dbReference>
<gene>
    <name evidence="6" type="ORF">H9716_04565</name>
</gene>
<keyword evidence="2" id="KW-0560">Oxidoreductase</keyword>
<evidence type="ECO:0000256" key="4">
    <source>
        <dbReference type="PIRSR" id="PIRSR000112-3"/>
    </source>
</evidence>
<keyword evidence="3" id="KW-0862">Zinc</keyword>
<feature type="binding site" evidence="3">
    <location>
        <position position="259"/>
    </location>
    <ligand>
        <name>glycerol</name>
        <dbReference type="ChEBI" id="CHEBI:17754"/>
    </ligand>
</feature>
<accession>A0A9D2L702</accession>
<feature type="binding site" evidence="4">
    <location>
        <position position="126"/>
    </location>
    <ligand>
        <name>NAD(+)</name>
        <dbReference type="ChEBI" id="CHEBI:57540"/>
    </ligand>
</feature>
<comment type="cofactor">
    <cofactor evidence="3">
        <name>Zn(2+)</name>
        <dbReference type="ChEBI" id="CHEBI:29105"/>
    </cofactor>
    <text evidence="3">Binds 1 zinc ion per subunit.</text>
</comment>
<dbReference type="InterPro" id="IPR016205">
    <property type="entry name" value="Glycerol_DH"/>
</dbReference>
<feature type="domain" description="Alcohol dehydrogenase iron-type/glycerol dehydrogenase GldA" evidence="5">
    <location>
        <begin position="10"/>
        <end position="136"/>
    </location>
</feature>
<name>A0A9D2L702_9FIRM</name>
<dbReference type="PANTHER" id="PTHR43616">
    <property type="entry name" value="GLYCEROL DEHYDROGENASE"/>
    <property type="match status" value="1"/>
</dbReference>
<organism evidence="6 7">
    <name type="scientific">Candidatus Enterocloster faecavium</name>
    <dbReference type="NCBI Taxonomy" id="2838560"/>
    <lineage>
        <taxon>Bacteria</taxon>
        <taxon>Bacillati</taxon>
        <taxon>Bacillota</taxon>
        <taxon>Clostridia</taxon>
        <taxon>Lachnospirales</taxon>
        <taxon>Lachnospiraceae</taxon>
        <taxon>Enterocloster</taxon>
    </lineage>
</organism>
<proteinExistence type="predicted"/>
<feature type="binding site" evidence="4">
    <location>
        <begin position="117"/>
        <end position="120"/>
    </location>
    <ligand>
        <name>NAD(+)</name>
        <dbReference type="ChEBI" id="CHEBI:57540"/>
    </ligand>
</feature>
<comment type="caution">
    <text evidence="6">The sequence shown here is derived from an EMBL/GenBank/DDBJ whole genome shotgun (WGS) entry which is preliminary data.</text>
</comment>
<feature type="binding site" evidence="4">
    <location>
        <position position="132"/>
    </location>
    <ligand>
        <name>NAD(+)</name>
        <dbReference type="ChEBI" id="CHEBI:57540"/>
    </ligand>
</feature>
<dbReference type="PANTHER" id="PTHR43616:SF3">
    <property type="entry name" value="HYDROXYCARBOXYLATE DEHYDROGENASE A"/>
    <property type="match status" value="1"/>
</dbReference>
<keyword evidence="4" id="KW-0520">NAD</keyword>
<reference evidence="6" key="2">
    <citation type="submission" date="2021-04" db="EMBL/GenBank/DDBJ databases">
        <authorList>
            <person name="Gilroy R."/>
        </authorList>
    </citation>
    <scope>NUCLEOTIDE SEQUENCE</scope>
    <source>
        <strain evidence="6">CHK188-4685</strain>
    </source>
</reference>
<feature type="binding site" evidence="3">
    <location>
        <position position="277"/>
    </location>
    <ligand>
        <name>glycerol</name>
        <dbReference type="ChEBI" id="CHEBI:17754"/>
    </ligand>
</feature>
<evidence type="ECO:0000256" key="2">
    <source>
        <dbReference type="ARBA" id="ARBA00023002"/>
    </source>
</evidence>
<dbReference type="AlphaFoldDB" id="A0A9D2L702"/>
<dbReference type="GO" id="GO:0016614">
    <property type="term" value="F:oxidoreductase activity, acting on CH-OH group of donors"/>
    <property type="evidence" value="ECO:0007669"/>
    <property type="project" value="InterPro"/>
</dbReference>
<dbReference type="Proteomes" id="UP000886804">
    <property type="component" value="Unassembled WGS sequence"/>
</dbReference>
<feature type="binding site" evidence="4">
    <location>
        <begin position="95"/>
        <end position="99"/>
    </location>
    <ligand>
        <name>NAD(+)</name>
        <dbReference type="ChEBI" id="CHEBI:57540"/>
    </ligand>
</feature>
<dbReference type="PIRSF" id="PIRSF000112">
    <property type="entry name" value="Glycerol_dehydrogenase"/>
    <property type="match status" value="1"/>
</dbReference>
<feature type="binding site" evidence="3">
    <location>
        <position position="172"/>
    </location>
    <ligand>
        <name>glycerol</name>
        <dbReference type="ChEBI" id="CHEBI:17754"/>
    </ligand>
</feature>
<dbReference type="CDD" id="cd08171">
    <property type="entry name" value="GlyDH-like"/>
    <property type="match status" value="1"/>
</dbReference>
<evidence type="ECO:0000256" key="1">
    <source>
        <dbReference type="ARBA" id="ARBA00022723"/>
    </source>
</evidence>